<dbReference type="Proteomes" id="UP000054279">
    <property type="component" value="Unassembled WGS sequence"/>
</dbReference>
<evidence type="ECO:0000313" key="1">
    <source>
        <dbReference type="EMBL" id="KIJ28993.1"/>
    </source>
</evidence>
<keyword evidence="2" id="KW-1185">Reference proteome</keyword>
<gene>
    <name evidence="1" type="ORF">M422DRAFT_269690</name>
</gene>
<protein>
    <submittedName>
        <fullName evidence="1">Uncharacterized protein</fullName>
    </submittedName>
</protein>
<reference evidence="1 2" key="1">
    <citation type="submission" date="2014-06" db="EMBL/GenBank/DDBJ databases">
        <title>Evolutionary Origins and Diversification of the Mycorrhizal Mutualists.</title>
        <authorList>
            <consortium name="DOE Joint Genome Institute"/>
            <consortium name="Mycorrhizal Genomics Consortium"/>
            <person name="Kohler A."/>
            <person name="Kuo A."/>
            <person name="Nagy L.G."/>
            <person name="Floudas D."/>
            <person name="Copeland A."/>
            <person name="Barry K.W."/>
            <person name="Cichocki N."/>
            <person name="Veneault-Fourrey C."/>
            <person name="LaButti K."/>
            <person name="Lindquist E.A."/>
            <person name="Lipzen A."/>
            <person name="Lundell T."/>
            <person name="Morin E."/>
            <person name="Murat C."/>
            <person name="Riley R."/>
            <person name="Ohm R."/>
            <person name="Sun H."/>
            <person name="Tunlid A."/>
            <person name="Henrissat B."/>
            <person name="Grigoriev I.V."/>
            <person name="Hibbett D.S."/>
            <person name="Martin F."/>
        </authorList>
    </citation>
    <scope>NUCLEOTIDE SEQUENCE [LARGE SCALE GENOMIC DNA]</scope>
    <source>
        <strain evidence="1 2">SS14</strain>
    </source>
</reference>
<sequence>MSADALQEHMISSELPEKAKLRLPSDFDWQNHERLELTALADTENMLRMGQANDALKHLRGTLGLKSFLVRRNKRDAVGQIARTRSEMEIRRTDKRVMKWAEVYRRAFKAMERLKPAGEDGNHGRGLLKELTREDLMMLSTWIEEHRNWREKGEVAEAAAADEGKGRKELPWIWKMQFGSADPDRDTVSEAVGEWITEAIHIEWLHARASRDRFEEELKMLEAESERTGKTFRYFQRQWLKIARSKLTGRLEGK</sequence>
<dbReference type="AlphaFoldDB" id="A0A0C9THN3"/>
<proteinExistence type="predicted"/>
<dbReference type="HOGENOM" id="CLU_003703_3_1_1"/>
<evidence type="ECO:0000313" key="2">
    <source>
        <dbReference type="Proteomes" id="UP000054279"/>
    </source>
</evidence>
<organism evidence="1 2">
    <name type="scientific">Sphaerobolus stellatus (strain SS14)</name>
    <dbReference type="NCBI Taxonomy" id="990650"/>
    <lineage>
        <taxon>Eukaryota</taxon>
        <taxon>Fungi</taxon>
        <taxon>Dikarya</taxon>
        <taxon>Basidiomycota</taxon>
        <taxon>Agaricomycotina</taxon>
        <taxon>Agaricomycetes</taxon>
        <taxon>Phallomycetidae</taxon>
        <taxon>Geastrales</taxon>
        <taxon>Sphaerobolaceae</taxon>
        <taxon>Sphaerobolus</taxon>
    </lineage>
</organism>
<dbReference type="OrthoDB" id="2675723at2759"/>
<dbReference type="EMBL" id="KN837293">
    <property type="protein sequence ID" value="KIJ28993.1"/>
    <property type="molecule type" value="Genomic_DNA"/>
</dbReference>
<accession>A0A0C9THN3</accession>
<name>A0A0C9THN3_SPHS4</name>